<gene>
    <name evidence="1" type="ORF">Patl1_30480</name>
</gene>
<evidence type="ECO:0000313" key="2">
    <source>
        <dbReference type="Proteomes" id="UP001164250"/>
    </source>
</evidence>
<protein>
    <submittedName>
        <fullName evidence="1">Uncharacterized protein</fullName>
    </submittedName>
</protein>
<proteinExistence type="predicted"/>
<evidence type="ECO:0000313" key="1">
    <source>
        <dbReference type="EMBL" id="KAJ0084514.1"/>
    </source>
</evidence>
<sequence>MSTFPNKSESAGNRHVTFPRRRCGVAAISCSTARKHNSLETSYLFKTLKEVSLHHGQGQGRPLRDNRTETQADSIENIPTKKQNSDTETKNELFKIKTLDLRGGGGGATTAQDGKGTAAQSGKGQPK</sequence>
<organism evidence="1 2">
    <name type="scientific">Pistacia atlantica</name>
    <dbReference type="NCBI Taxonomy" id="434234"/>
    <lineage>
        <taxon>Eukaryota</taxon>
        <taxon>Viridiplantae</taxon>
        <taxon>Streptophyta</taxon>
        <taxon>Embryophyta</taxon>
        <taxon>Tracheophyta</taxon>
        <taxon>Spermatophyta</taxon>
        <taxon>Magnoliopsida</taxon>
        <taxon>eudicotyledons</taxon>
        <taxon>Gunneridae</taxon>
        <taxon>Pentapetalae</taxon>
        <taxon>rosids</taxon>
        <taxon>malvids</taxon>
        <taxon>Sapindales</taxon>
        <taxon>Anacardiaceae</taxon>
        <taxon>Pistacia</taxon>
    </lineage>
</organism>
<dbReference type="EMBL" id="CM047907">
    <property type="protein sequence ID" value="KAJ0084514.1"/>
    <property type="molecule type" value="Genomic_DNA"/>
</dbReference>
<reference evidence="2" key="1">
    <citation type="journal article" date="2023" name="G3 (Bethesda)">
        <title>Genome assembly and association tests identify interacting loci associated with vigor, precocity, and sex in interspecific pistachio rootstocks.</title>
        <authorList>
            <person name="Palmer W."/>
            <person name="Jacygrad E."/>
            <person name="Sagayaradj S."/>
            <person name="Cavanaugh K."/>
            <person name="Han R."/>
            <person name="Bertier L."/>
            <person name="Beede B."/>
            <person name="Kafkas S."/>
            <person name="Golino D."/>
            <person name="Preece J."/>
            <person name="Michelmore R."/>
        </authorList>
    </citation>
    <scope>NUCLEOTIDE SEQUENCE [LARGE SCALE GENOMIC DNA]</scope>
</reference>
<name>A0ACC1AAH4_9ROSI</name>
<comment type="caution">
    <text evidence="1">The sequence shown here is derived from an EMBL/GenBank/DDBJ whole genome shotgun (WGS) entry which is preliminary data.</text>
</comment>
<keyword evidence="2" id="KW-1185">Reference proteome</keyword>
<accession>A0ACC1AAH4</accession>
<dbReference type="Proteomes" id="UP001164250">
    <property type="component" value="Chromosome 11"/>
</dbReference>